<dbReference type="Pfam" id="PF02016">
    <property type="entry name" value="Peptidase_S66"/>
    <property type="match status" value="1"/>
</dbReference>
<evidence type="ECO:0000313" key="5">
    <source>
        <dbReference type="EMBL" id="TFF64513.1"/>
    </source>
</evidence>
<dbReference type="InterPro" id="IPR003507">
    <property type="entry name" value="S66_fam"/>
</dbReference>
<accession>A0A4R9BZR9</accession>
<dbReference type="Pfam" id="PF17676">
    <property type="entry name" value="Peptidase_S66C"/>
    <property type="match status" value="1"/>
</dbReference>
<dbReference type="SUPFAM" id="SSF141986">
    <property type="entry name" value="LD-carboxypeptidase A C-terminal domain-like"/>
    <property type="match status" value="1"/>
</dbReference>
<name>A0A4R9BZR9_9FIRM</name>
<dbReference type="EMBL" id="SCFR01000035">
    <property type="protein sequence ID" value="TFF64513.1"/>
    <property type="molecule type" value="Genomic_DNA"/>
</dbReference>
<reference evidence="5 6" key="1">
    <citation type="submission" date="2019-01" db="EMBL/GenBank/DDBJ databases">
        <title>Draft Genome Sequences of Helcococcus ovis Strains Isolated from the Uterus and Vagina of Dairy Cows with Metritis.</title>
        <authorList>
            <person name="Cunha F."/>
            <person name="Jeon S.J."/>
            <person name="Kutzer P."/>
            <person name="Galvao K.N."/>
        </authorList>
    </citation>
    <scope>NUCLEOTIDE SEQUENCE [LARGE SCALE GENOMIC DNA]</scope>
    <source>
        <strain evidence="5 6">KG-37</strain>
    </source>
</reference>
<dbReference type="GO" id="GO:0004180">
    <property type="term" value="F:carboxypeptidase activity"/>
    <property type="evidence" value="ECO:0007669"/>
    <property type="project" value="UniProtKB-KW"/>
</dbReference>
<dbReference type="InterPro" id="IPR027478">
    <property type="entry name" value="LdcA_N"/>
</dbReference>
<dbReference type="SUPFAM" id="SSF52317">
    <property type="entry name" value="Class I glutamine amidotransferase-like"/>
    <property type="match status" value="1"/>
</dbReference>
<dbReference type="Proteomes" id="UP000297454">
    <property type="component" value="Unassembled WGS sequence"/>
</dbReference>
<evidence type="ECO:0000259" key="3">
    <source>
        <dbReference type="Pfam" id="PF02016"/>
    </source>
</evidence>
<keyword evidence="2" id="KW-0378">Hydrolase</keyword>
<dbReference type="RefSeq" id="WP_134744181.1">
    <property type="nucleotide sequence ID" value="NZ_JBFNGE010000011.1"/>
</dbReference>
<protein>
    <submittedName>
        <fullName evidence="5">LD-carboxypeptidase</fullName>
    </submittedName>
</protein>
<dbReference type="InterPro" id="IPR027461">
    <property type="entry name" value="Carboxypeptidase_A_C_sf"/>
</dbReference>
<comment type="caution">
    <text evidence="5">The sequence shown here is derived from an EMBL/GenBank/DDBJ whole genome shotgun (WGS) entry which is preliminary data.</text>
</comment>
<evidence type="ECO:0000313" key="6">
    <source>
        <dbReference type="Proteomes" id="UP000297454"/>
    </source>
</evidence>
<dbReference type="PIRSF" id="PIRSF028757">
    <property type="entry name" value="LD-carboxypeptidase"/>
    <property type="match status" value="1"/>
</dbReference>
<evidence type="ECO:0000256" key="2">
    <source>
        <dbReference type="ARBA" id="ARBA00022801"/>
    </source>
</evidence>
<sequence>MIKPKKLKRGDKIAIVSLSLGILGEEFTKHQRDLAKKRLEEQYGLEVVYMPNSKKGIKYLDENPQARAEDLKAAFKDDSIKAIMTAIGGLDTYRTYEFLLEDEEFIRLVKEKPKLFTGFSDTTMNHLMFQKLGLNTFYGPAYLVDIAELEDDILPYTRKYFDLYFEENDGFEIESADIWYLDRDSYGPDQLGVKRPRRQETHGFEVLNNSKGKVTGKLYGGCLDTIGDALLDFIGRGVSQVVEKYAVLPTLEEWKEKVLFIETSGEKMHPEKLENILNEFKNRGILQALKAVIVGKPVDETYYEEYKEIYNKVFSNLDTPVLYNVNFGHSYPRCIIPLGCEIEIDFDNKKLKVIESIFQKE</sequence>
<organism evidence="5 6">
    <name type="scientific">Helcococcus ovis</name>
    <dbReference type="NCBI Taxonomy" id="72026"/>
    <lineage>
        <taxon>Bacteria</taxon>
        <taxon>Bacillati</taxon>
        <taxon>Bacillota</taxon>
        <taxon>Tissierellia</taxon>
        <taxon>Tissierellales</taxon>
        <taxon>Peptoniphilaceae</taxon>
        <taxon>Helcococcus</taxon>
    </lineage>
</organism>
<feature type="domain" description="LD-carboxypeptidase N-terminal" evidence="3">
    <location>
        <begin position="13"/>
        <end position="139"/>
    </location>
</feature>
<dbReference type="Gene3D" id="3.40.50.10740">
    <property type="entry name" value="Class I glutamine amidotransferase-like"/>
    <property type="match status" value="1"/>
</dbReference>
<proteinExistence type="inferred from homology"/>
<dbReference type="PANTHER" id="PTHR30237:SF4">
    <property type="entry name" value="LD-CARBOXYPEPTIDASE C-TERMINAL DOMAIN-CONTAINING PROTEIN"/>
    <property type="match status" value="1"/>
</dbReference>
<comment type="similarity">
    <text evidence="1">Belongs to the peptidase S66 family.</text>
</comment>
<dbReference type="AlphaFoldDB" id="A0A4R9BZR9"/>
<keyword evidence="6" id="KW-1185">Reference proteome</keyword>
<dbReference type="CDD" id="cd07062">
    <property type="entry name" value="Peptidase_S66_mccF_like"/>
    <property type="match status" value="1"/>
</dbReference>
<dbReference type="InterPro" id="IPR029062">
    <property type="entry name" value="Class_I_gatase-like"/>
</dbReference>
<evidence type="ECO:0000256" key="1">
    <source>
        <dbReference type="ARBA" id="ARBA00010233"/>
    </source>
</evidence>
<dbReference type="InterPro" id="IPR040921">
    <property type="entry name" value="Peptidase_S66C"/>
</dbReference>
<feature type="domain" description="LD-carboxypeptidase C-terminal" evidence="4">
    <location>
        <begin position="215"/>
        <end position="344"/>
    </location>
</feature>
<dbReference type="InterPro" id="IPR040449">
    <property type="entry name" value="Peptidase_S66_N"/>
</dbReference>
<gene>
    <name evidence="5" type="ORF">EQF91_07640</name>
</gene>
<dbReference type="Gene3D" id="3.50.30.60">
    <property type="entry name" value="LD-carboxypeptidase A C-terminal domain-like"/>
    <property type="match status" value="1"/>
</dbReference>
<keyword evidence="5" id="KW-0645">Protease</keyword>
<dbReference type="PANTHER" id="PTHR30237">
    <property type="entry name" value="MURAMOYLTETRAPEPTIDE CARBOXYPEPTIDASE"/>
    <property type="match status" value="1"/>
</dbReference>
<evidence type="ECO:0000259" key="4">
    <source>
        <dbReference type="Pfam" id="PF17676"/>
    </source>
</evidence>
<keyword evidence="5" id="KW-0121">Carboxypeptidase</keyword>